<organism evidence="8 9">
    <name type="scientific">Halanaerobium saccharolyticum subsp. saccharolyticum DSM 6643</name>
    <dbReference type="NCBI Taxonomy" id="1293054"/>
    <lineage>
        <taxon>Bacteria</taxon>
        <taxon>Bacillati</taxon>
        <taxon>Bacillota</taxon>
        <taxon>Clostridia</taxon>
        <taxon>Halanaerobiales</taxon>
        <taxon>Halanaerobiaceae</taxon>
        <taxon>Halanaerobium</taxon>
    </lineage>
</organism>
<dbReference type="FunFam" id="3.40.1190.20:FF:000001">
    <property type="entry name" value="Phosphofructokinase"/>
    <property type="match status" value="1"/>
</dbReference>
<dbReference type="CDD" id="cd01164">
    <property type="entry name" value="FruK_PfkB_like"/>
    <property type="match status" value="1"/>
</dbReference>
<dbReference type="NCBIfam" id="TIGR03168">
    <property type="entry name" value="1-PFK"/>
    <property type="match status" value="1"/>
</dbReference>
<dbReference type="GO" id="GO:0005988">
    <property type="term" value="P:lactose metabolic process"/>
    <property type="evidence" value="ECO:0007669"/>
    <property type="project" value="UniProtKB-KW"/>
</dbReference>
<accession>M5DZI6</accession>
<dbReference type="PIRSF" id="PIRSF000535">
    <property type="entry name" value="1PFK/6PFK/LacC"/>
    <property type="match status" value="1"/>
</dbReference>
<dbReference type="STRING" id="1293054.HSACCH_00759"/>
<dbReference type="EC" id="2.7.1.144" evidence="6"/>
<evidence type="ECO:0000256" key="4">
    <source>
        <dbReference type="ARBA" id="ARBA00022777"/>
    </source>
</evidence>
<name>M5DZI6_9FIRM</name>
<reference evidence="9" key="1">
    <citation type="journal article" date="2013" name="Genome Announc.">
        <title>Genome Sequence of Halanaerobium saccharolyticum subsp. saccharolyticum Strain DSM 6643T, a Halophilic Hydrogen-Producing Bacterium.</title>
        <authorList>
            <person name="Kivisto A."/>
            <person name="Larjo A."/>
            <person name="Ciranna A."/>
            <person name="Santala V."/>
            <person name="Roos C."/>
            <person name="Karp M."/>
        </authorList>
    </citation>
    <scope>NUCLEOTIDE SEQUENCE [LARGE SCALE GENOMIC DNA]</scope>
    <source>
        <strain evidence="9">DSM 6643</strain>
    </source>
</reference>
<comment type="similarity">
    <text evidence="6">Belongs to the carbohydrate kinase PfkB family. LacC subfamily.</text>
</comment>
<dbReference type="InParanoid" id="M5DZI6"/>
<dbReference type="InterPro" id="IPR011611">
    <property type="entry name" value="PfkB_dom"/>
</dbReference>
<comment type="catalytic activity">
    <reaction evidence="6">
        <text>D-tagatofuranose 6-phosphate + ATP = D-tagatofuranose 1,6-bisphosphate + ADP + H(+)</text>
        <dbReference type="Rhea" id="RHEA:12420"/>
        <dbReference type="ChEBI" id="CHEBI:15378"/>
        <dbReference type="ChEBI" id="CHEBI:30616"/>
        <dbReference type="ChEBI" id="CHEBI:58694"/>
        <dbReference type="ChEBI" id="CHEBI:58695"/>
        <dbReference type="ChEBI" id="CHEBI:456216"/>
        <dbReference type="EC" id="2.7.1.144"/>
    </reaction>
</comment>
<dbReference type="Pfam" id="PF00294">
    <property type="entry name" value="PfkB"/>
    <property type="match status" value="1"/>
</dbReference>
<dbReference type="GO" id="GO:0009024">
    <property type="term" value="F:tagatose-6-phosphate kinase activity"/>
    <property type="evidence" value="ECO:0007669"/>
    <property type="project" value="UniProtKB-EC"/>
</dbReference>
<protein>
    <recommendedName>
        <fullName evidence="6">Tagatose-6-phosphate kinase</fullName>
        <ecNumber evidence="6">2.7.1.144</ecNumber>
    </recommendedName>
</protein>
<comment type="similarity">
    <text evidence="1">Belongs to the carbohydrate kinase pfkB family.</text>
</comment>
<proteinExistence type="inferred from homology"/>
<dbReference type="PANTHER" id="PTHR46566:SF2">
    <property type="entry name" value="ATP-DEPENDENT 6-PHOSPHOFRUCTOKINASE ISOZYME 2"/>
    <property type="match status" value="1"/>
</dbReference>
<dbReference type="SUPFAM" id="SSF53613">
    <property type="entry name" value="Ribokinase-like"/>
    <property type="match status" value="1"/>
</dbReference>
<dbReference type="GO" id="GO:0003872">
    <property type="term" value="F:6-phosphofructokinase activity"/>
    <property type="evidence" value="ECO:0007669"/>
    <property type="project" value="TreeGrafter"/>
</dbReference>
<keyword evidence="9" id="KW-1185">Reference proteome</keyword>
<dbReference type="InterPro" id="IPR029056">
    <property type="entry name" value="Ribokinase-like"/>
</dbReference>
<dbReference type="Gene3D" id="3.40.1190.20">
    <property type="match status" value="1"/>
</dbReference>
<evidence type="ECO:0000256" key="2">
    <source>
        <dbReference type="ARBA" id="ARBA00022679"/>
    </source>
</evidence>
<keyword evidence="3 6" id="KW-0547">Nucleotide-binding</keyword>
<keyword evidence="2 6" id="KW-0808">Transferase</keyword>
<dbReference type="PANTHER" id="PTHR46566">
    <property type="entry name" value="1-PHOSPHOFRUCTOKINASE-RELATED"/>
    <property type="match status" value="1"/>
</dbReference>
<dbReference type="Proteomes" id="UP000012063">
    <property type="component" value="Unassembled WGS sequence"/>
</dbReference>
<dbReference type="InterPro" id="IPR017583">
    <property type="entry name" value="Tagatose/fructose_Pkinase"/>
</dbReference>
<dbReference type="RefSeq" id="WP_005487965.1">
    <property type="nucleotide sequence ID" value="NZ_CAUI01000005.1"/>
</dbReference>
<dbReference type="GO" id="GO:0005524">
    <property type="term" value="F:ATP binding"/>
    <property type="evidence" value="ECO:0007669"/>
    <property type="project" value="UniProtKB-KW"/>
</dbReference>
<keyword evidence="5 6" id="KW-0067">ATP-binding</keyword>
<evidence type="ECO:0000256" key="6">
    <source>
        <dbReference type="PIRNR" id="PIRNR000535"/>
    </source>
</evidence>
<evidence type="ECO:0000256" key="5">
    <source>
        <dbReference type="ARBA" id="ARBA00022840"/>
    </source>
</evidence>
<comment type="caution">
    <text evidence="8">The sequence shown here is derived from an EMBL/GenBank/DDBJ whole genome shotgun (WGS) entry which is preliminary data.</text>
</comment>
<evidence type="ECO:0000256" key="1">
    <source>
        <dbReference type="ARBA" id="ARBA00005380"/>
    </source>
</evidence>
<evidence type="ECO:0000256" key="3">
    <source>
        <dbReference type="ARBA" id="ARBA00022741"/>
    </source>
</evidence>
<dbReference type="AlphaFoldDB" id="M5DZI6"/>
<feature type="domain" description="Carbohydrate kinase PfkB" evidence="7">
    <location>
        <begin position="21"/>
        <end position="296"/>
    </location>
</feature>
<dbReference type="eggNOG" id="COG1105">
    <property type="taxonomic scope" value="Bacteria"/>
</dbReference>
<keyword evidence="6" id="KW-0423">Lactose metabolism</keyword>
<evidence type="ECO:0000313" key="9">
    <source>
        <dbReference type="Proteomes" id="UP000012063"/>
    </source>
</evidence>
<dbReference type="GO" id="GO:2001059">
    <property type="term" value="P:D-tagatose 6-phosphate catabolic process"/>
    <property type="evidence" value="ECO:0007669"/>
    <property type="project" value="UniProtKB-UniPathway"/>
</dbReference>
<dbReference type="PROSITE" id="PS00583">
    <property type="entry name" value="PFKB_KINASES_1"/>
    <property type="match status" value="1"/>
</dbReference>
<evidence type="ECO:0000313" key="8">
    <source>
        <dbReference type="EMBL" id="CCU78615.1"/>
    </source>
</evidence>
<dbReference type="UniPathway" id="UPA00704">
    <property type="reaction ID" value="UER00715"/>
</dbReference>
<dbReference type="GO" id="GO:0005829">
    <property type="term" value="C:cytosol"/>
    <property type="evidence" value="ECO:0007669"/>
    <property type="project" value="TreeGrafter"/>
</dbReference>
<dbReference type="EMBL" id="CAUI01000005">
    <property type="protein sequence ID" value="CCU78615.1"/>
    <property type="molecule type" value="Genomic_DNA"/>
</dbReference>
<evidence type="ECO:0000259" key="7">
    <source>
        <dbReference type="Pfam" id="PF00294"/>
    </source>
</evidence>
<dbReference type="InterPro" id="IPR002173">
    <property type="entry name" value="Carboh/pur_kinase_PfkB_CS"/>
</dbReference>
<comment type="pathway">
    <text evidence="6">Carbohydrate metabolism; D-tagatose 6-phosphate degradation; D-glyceraldehyde 3-phosphate and glycerone phosphate from D-tagatose 6-phosphate: step 1/2.</text>
</comment>
<sequence length="315" mass="34265">MNNIVTFTLNPTIDKNSSVDHVKAEDKLYCDKPVFEPGGGGINVSRAIKKLGEDSLLLYTSGGFTGRKLDKLLADENLNKEAVKIEAETRENLIISEKASNLQYRFGMPGPEISDQEYKKIFKILNQLKPFPDYLVISGSIPEGVSDDIYAEMAAAAKKRGAKVIVDVSGPPLKLAIEEGVFLIKPNLGEFQDLIGKELKDEDQIIKEAQKLVNNKACQAIVISIGAGGALLVSEQQTEFMRPPTVPIKSKVGAGDSMVAGIVLSLARGDSLKDSFYYGLAAGSAAVMTPGTELCTKEDTDRLYQQMTARNLRNY</sequence>
<gene>
    <name evidence="8" type="ORF">HSACCH_00759</name>
</gene>
<dbReference type="OrthoDB" id="9801219at2"/>
<keyword evidence="4 8" id="KW-0418">Kinase</keyword>